<proteinExistence type="predicted"/>
<organism evidence="15 16">
    <name type="scientific">Ignelater luminosus</name>
    <name type="common">Cucubano</name>
    <name type="synonym">Pyrophorus luminosus</name>
    <dbReference type="NCBI Taxonomy" id="2038154"/>
    <lineage>
        <taxon>Eukaryota</taxon>
        <taxon>Metazoa</taxon>
        <taxon>Ecdysozoa</taxon>
        <taxon>Arthropoda</taxon>
        <taxon>Hexapoda</taxon>
        <taxon>Insecta</taxon>
        <taxon>Pterygota</taxon>
        <taxon>Neoptera</taxon>
        <taxon>Endopterygota</taxon>
        <taxon>Coleoptera</taxon>
        <taxon>Polyphaga</taxon>
        <taxon>Elateriformia</taxon>
        <taxon>Elateroidea</taxon>
        <taxon>Elateridae</taxon>
        <taxon>Agrypninae</taxon>
        <taxon>Pyrophorini</taxon>
        <taxon>Ignelater</taxon>
    </lineage>
</organism>
<dbReference type="GO" id="GO:0012505">
    <property type="term" value="C:endomembrane system"/>
    <property type="evidence" value="ECO:0007669"/>
    <property type="project" value="UniProtKB-SubCell"/>
</dbReference>
<reference evidence="15" key="1">
    <citation type="submission" date="2019-08" db="EMBL/GenBank/DDBJ databases">
        <title>The genome of the North American firefly Photinus pyralis.</title>
        <authorList>
            <consortium name="Photinus pyralis genome working group"/>
            <person name="Fallon T.R."/>
            <person name="Sander Lower S.E."/>
            <person name="Weng J.-K."/>
        </authorList>
    </citation>
    <scope>NUCLEOTIDE SEQUENCE</scope>
    <source>
        <strain evidence="15">TRF0915ILg1</strain>
        <tissue evidence="15">Whole body</tissue>
    </source>
</reference>
<evidence type="ECO:0000256" key="7">
    <source>
        <dbReference type="ARBA" id="ARBA00023186"/>
    </source>
</evidence>
<keyword evidence="16" id="KW-1185">Reference proteome</keyword>
<keyword evidence="3 12" id="KW-0732">Signal</keyword>
<evidence type="ECO:0000256" key="6">
    <source>
        <dbReference type="ARBA" id="ARBA00023136"/>
    </source>
</evidence>
<dbReference type="PROSITE" id="PS50090">
    <property type="entry name" value="MYB_LIKE"/>
    <property type="match status" value="1"/>
</dbReference>
<dbReference type="SUPFAM" id="SSF46565">
    <property type="entry name" value="Chaperone J-domain"/>
    <property type="match status" value="1"/>
</dbReference>
<feature type="domain" description="Myb-like" evidence="14">
    <location>
        <begin position="356"/>
        <end position="402"/>
    </location>
</feature>
<evidence type="ECO:0000259" key="14">
    <source>
        <dbReference type="PROSITE" id="PS50090"/>
    </source>
</evidence>
<keyword evidence="4" id="KW-0677">Repeat</keyword>
<dbReference type="Proteomes" id="UP000801492">
    <property type="component" value="Unassembled WGS sequence"/>
</dbReference>
<dbReference type="CDD" id="cd06257">
    <property type="entry name" value="DnaJ"/>
    <property type="match status" value="1"/>
</dbReference>
<feature type="domain" description="J" evidence="13">
    <location>
        <begin position="36"/>
        <end position="100"/>
    </location>
</feature>
<evidence type="ECO:0008006" key="17">
    <source>
        <dbReference type="Google" id="ProtNLM"/>
    </source>
</evidence>
<dbReference type="Gene3D" id="1.10.287.110">
    <property type="entry name" value="DnaJ domain"/>
    <property type="match status" value="1"/>
</dbReference>
<dbReference type="FunFam" id="1.10.10.60:FF:000180">
    <property type="entry name" value="DnaJ (Hsp40) homolog, subfamily C, member 2"/>
    <property type="match status" value="1"/>
</dbReference>
<dbReference type="CDD" id="cd00167">
    <property type="entry name" value="SANT"/>
    <property type="match status" value="1"/>
</dbReference>
<dbReference type="PROSITE" id="PS00636">
    <property type="entry name" value="DNAJ_1"/>
    <property type="match status" value="1"/>
</dbReference>
<keyword evidence="2 11" id="KW-0812">Transmembrane</keyword>
<evidence type="ECO:0000256" key="11">
    <source>
        <dbReference type="SAM" id="Phobius"/>
    </source>
</evidence>
<evidence type="ECO:0000256" key="8">
    <source>
        <dbReference type="ARBA" id="ARBA00023242"/>
    </source>
</evidence>
<dbReference type="Pfam" id="PF00226">
    <property type="entry name" value="DnaJ"/>
    <property type="match status" value="1"/>
</dbReference>
<dbReference type="PROSITE" id="PS50076">
    <property type="entry name" value="DNAJ_2"/>
    <property type="match status" value="1"/>
</dbReference>
<feature type="transmembrane region" description="Helical" evidence="11">
    <location>
        <begin position="180"/>
        <end position="200"/>
    </location>
</feature>
<evidence type="ECO:0000256" key="1">
    <source>
        <dbReference type="ARBA" id="ARBA00004123"/>
    </source>
</evidence>
<evidence type="ECO:0000256" key="3">
    <source>
        <dbReference type="ARBA" id="ARBA00022729"/>
    </source>
</evidence>
<dbReference type="SMART" id="SM00717">
    <property type="entry name" value="SANT"/>
    <property type="match status" value="2"/>
</dbReference>
<dbReference type="SMART" id="SM00271">
    <property type="entry name" value="DnaJ"/>
    <property type="match status" value="1"/>
</dbReference>
<evidence type="ECO:0000256" key="5">
    <source>
        <dbReference type="ARBA" id="ARBA00022989"/>
    </source>
</evidence>
<dbReference type="InterPro" id="IPR018253">
    <property type="entry name" value="DnaJ_domain_CS"/>
</dbReference>
<dbReference type="OrthoDB" id="1420887at2759"/>
<feature type="compositionally biased region" description="Polar residues" evidence="10">
    <location>
        <begin position="244"/>
        <end position="257"/>
    </location>
</feature>
<dbReference type="SUPFAM" id="SSF46689">
    <property type="entry name" value="Homeodomain-like"/>
    <property type="match status" value="2"/>
</dbReference>
<dbReference type="InterPro" id="IPR001005">
    <property type="entry name" value="SANT/Myb"/>
</dbReference>
<dbReference type="InterPro" id="IPR036869">
    <property type="entry name" value="J_dom_sf"/>
</dbReference>
<comment type="subcellular location">
    <subcellularLocation>
        <location evidence="9">Endomembrane system</location>
        <topology evidence="9">Single-pass membrane protein</topology>
    </subcellularLocation>
    <subcellularLocation>
        <location evidence="1">Nucleus</location>
    </subcellularLocation>
</comment>
<feature type="region of interest" description="Disordered" evidence="10">
    <location>
        <begin position="238"/>
        <end position="257"/>
    </location>
</feature>
<evidence type="ECO:0000256" key="9">
    <source>
        <dbReference type="ARBA" id="ARBA00037847"/>
    </source>
</evidence>
<dbReference type="Pfam" id="PF23082">
    <property type="entry name" value="Myb_DNA-binding_2"/>
    <property type="match status" value="2"/>
</dbReference>
<feature type="signal peptide" evidence="12">
    <location>
        <begin position="1"/>
        <end position="18"/>
    </location>
</feature>
<dbReference type="PRINTS" id="PR00625">
    <property type="entry name" value="JDOMAIN"/>
</dbReference>
<keyword evidence="7" id="KW-0143">Chaperone</keyword>
<dbReference type="Gene3D" id="1.10.10.60">
    <property type="entry name" value="Homeodomain-like"/>
    <property type="match status" value="2"/>
</dbReference>
<evidence type="ECO:0000313" key="16">
    <source>
        <dbReference type="Proteomes" id="UP000801492"/>
    </source>
</evidence>
<gene>
    <name evidence="15" type="ORF">ILUMI_00850</name>
</gene>
<accession>A0A8K0GPT5</accession>
<dbReference type="InterPro" id="IPR009057">
    <property type="entry name" value="Homeodomain-like_sf"/>
</dbReference>
<dbReference type="GO" id="GO:0005634">
    <property type="term" value="C:nucleus"/>
    <property type="evidence" value="ECO:0007669"/>
    <property type="project" value="UniProtKB-SubCell"/>
</dbReference>
<keyword evidence="8" id="KW-0539">Nucleus</keyword>
<dbReference type="EMBL" id="VTPC01000564">
    <property type="protein sequence ID" value="KAF2905323.1"/>
    <property type="molecule type" value="Genomic_DNA"/>
</dbReference>
<protein>
    <recommendedName>
        <fullName evidence="17">DnaJ homolog subfamily C member 1</fullName>
    </recommendedName>
</protein>
<keyword evidence="6 11" id="KW-0472">Membrane</keyword>
<dbReference type="PANTHER" id="PTHR44653">
    <property type="entry name" value="DNAJ HOMOLOG SUBFAMILY C MEMBER 1"/>
    <property type="match status" value="1"/>
</dbReference>
<name>A0A8K0GPT5_IGNLU</name>
<dbReference type="InterPro" id="IPR052606">
    <property type="entry name" value="DnaJ_domain_protein"/>
</dbReference>
<comment type="caution">
    <text evidence="15">The sequence shown here is derived from an EMBL/GenBank/DDBJ whole genome shotgun (WGS) entry which is preliminary data.</text>
</comment>
<evidence type="ECO:0000256" key="4">
    <source>
        <dbReference type="ARBA" id="ARBA00022737"/>
    </source>
</evidence>
<evidence type="ECO:0000256" key="2">
    <source>
        <dbReference type="ARBA" id="ARBA00022692"/>
    </source>
</evidence>
<keyword evidence="5 11" id="KW-1133">Transmembrane helix</keyword>
<dbReference type="InterPro" id="IPR001623">
    <property type="entry name" value="DnaJ_domain"/>
</dbReference>
<evidence type="ECO:0000259" key="13">
    <source>
        <dbReference type="PROSITE" id="PS50076"/>
    </source>
</evidence>
<dbReference type="AlphaFoldDB" id="A0A8K0GPT5"/>
<evidence type="ECO:0000256" key="12">
    <source>
        <dbReference type="SAM" id="SignalP"/>
    </source>
</evidence>
<evidence type="ECO:0000256" key="10">
    <source>
        <dbReference type="SAM" id="MobiDB-lite"/>
    </source>
</evidence>
<evidence type="ECO:0000313" key="15">
    <source>
        <dbReference type="EMBL" id="KAF2905323.1"/>
    </source>
</evidence>
<dbReference type="PANTHER" id="PTHR44653:SF2">
    <property type="entry name" value="DNAJ HOMOLOG SUBFAMILY C MEMBER 1"/>
    <property type="match status" value="1"/>
</dbReference>
<sequence>MRFTCIIIFILCINRAVSWDSEQLEVFDVVEEIKVNFYEFLKVPQDANIQTIKASFRRLSLELHPDKNPAENADEQFRNLVAIYEVLKDSKKRKYYDEVLINGLPNWRSAVYYYRHVRRIGLLELCLFLFILVSIGQYLVGWASYLERKYTLEQVRGRKQKKIVATIEIPKPSLYNTLPVQIPCLLWTIVTSLPWVISLLKQKAMEKLEEEPIESSDEEPVREVRGVRKRKPGFVVPDGPTFEVSPSSEETKESGNQVPIKSQVAPVVGGLWTDDNLTELIQLINRYPGGTPGRWELIAETIGRSVAEVTYMANKVKSNGYRIGVQETEPEEPVRVKVKTKGVKLETLTPQTESIWTQEQQKAMENALAKYPKGCIDRWDCIAEFVPGKTKEQCMMRYKHLVELVKKQKENRTQEQANTEA</sequence>
<feature type="chain" id="PRO_5035422238" description="DnaJ homolog subfamily C member 1" evidence="12">
    <location>
        <begin position="19"/>
        <end position="421"/>
    </location>
</feature>
<feature type="transmembrane region" description="Helical" evidence="11">
    <location>
        <begin position="122"/>
        <end position="140"/>
    </location>
</feature>